<comment type="caution">
    <text evidence="6">The sequence shown here is derived from an EMBL/GenBank/DDBJ whole genome shotgun (WGS) entry which is preliminary data.</text>
</comment>
<keyword evidence="6" id="KW-0121">Carboxypeptidase</keyword>
<evidence type="ECO:0000256" key="2">
    <source>
        <dbReference type="ARBA" id="ARBA00005988"/>
    </source>
</evidence>
<dbReference type="VEuPathDB" id="GiardiaDB:GMRT_13312"/>
<proteinExistence type="inferred from homology"/>
<dbReference type="SUPFAM" id="SSF53187">
    <property type="entry name" value="Zn-dependent exopeptidases"/>
    <property type="match status" value="1"/>
</dbReference>
<comment type="similarity">
    <text evidence="2 3">Belongs to the peptidase M14 family.</text>
</comment>
<feature type="active site" description="Proton donor/acceptor" evidence="3">
    <location>
        <position position="557"/>
    </location>
</feature>
<dbReference type="GO" id="GO:0006508">
    <property type="term" value="P:proteolysis"/>
    <property type="evidence" value="ECO:0007669"/>
    <property type="project" value="InterPro"/>
</dbReference>
<sequence length="655" mass="73135">MASLCVVGSFDSGNVGATSISRPAPHPEHQVLYQEIQFSCLSDNEGTSDEAAFKTWFNFVILPTQGDTFPTPLLEFRWTNPPPVKKLLKNFYRPVYRILSRAVGQQLLEAQEAGTRSDLLLPSHSLLPFKYIEQRCVEGEGELVFYLRPPKDAEAIQICYSYPYPLNEVYSRMDGILSATGGERVVLKIVGGGTPVYLYKLYQAPTKPIIYISARCHPGETPGSYILEGLLGGAKQLLDTFQLWVVPAINAEGVRIGNYRANERGYNLNRCYSTAEYPELVTADILRLVAHDLCNPGYETDVPTPLHEALVPILKTRYFEQLGGIRGDNTETKKEEVEEVWPVQRPLPSSGTDLSEDESTPKATVAFEIPLPKKKRTAKSARRVPSRLPRQPSTSSVRAMGTSSSSSTTSDLGLLSRPKVFSSDNLLTSSRSQARPQFVPGPLLKDGEPYSHKTEPKIIFCLDLHSHASIHNCFLFGNSVFDSALPDIPKEKLFLGQIRNILFLNILAGKNQIFDTTKCDFKPDSMTKVDRAGQSFEYTMRVGLYAETTLPTIYCFETHYYRNSKDPTRKLLGPADFVAMGASLAASILEFYSLPFEKVMTHLRRIERSVHLGYSACKLLQELKRSCPDYLALVYGGIYEQVDCQLCGGLRSRSQ</sequence>
<dbReference type="PANTHER" id="PTHR12756">
    <property type="entry name" value="CYTOSOLIC CARBOXYPEPTIDASE"/>
    <property type="match status" value="1"/>
</dbReference>
<keyword evidence="7" id="KW-1185">Reference proteome</keyword>
<feature type="compositionally biased region" description="Basic residues" evidence="4">
    <location>
        <begin position="372"/>
        <end position="385"/>
    </location>
</feature>
<dbReference type="Proteomes" id="UP000315496">
    <property type="component" value="Chromosome 5"/>
</dbReference>
<dbReference type="AlphaFoldDB" id="A0A4Z1SN56"/>
<accession>A0A4Z1SN56</accession>
<organism evidence="6 7">
    <name type="scientific">Giardia muris</name>
    <dbReference type="NCBI Taxonomy" id="5742"/>
    <lineage>
        <taxon>Eukaryota</taxon>
        <taxon>Metamonada</taxon>
        <taxon>Diplomonadida</taxon>
        <taxon>Hexamitidae</taxon>
        <taxon>Giardiinae</taxon>
        <taxon>Giardia</taxon>
    </lineage>
</organism>
<evidence type="ECO:0000256" key="1">
    <source>
        <dbReference type="ARBA" id="ARBA00001947"/>
    </source>
</evidence>
<name>A0A4Z1SN56_GIAMU</name>
<dbReference type="GO" id="GO:0004181">
    <property type="term" value="F:metallocarboxypeptidase activity"/>
    <property type="evidence" value="ECO:0007669"/>
    <property type="project" value="InterPro"/>
</dbReference>
<feature type="compositionally biased region" description="Low complexity" evidence="4">
    <location>
        <begin position="393"/>
        <end position="410"/>
    </location>
</feature>
<dbReference type="OrthoDB" id="10253041at2759"/>
<evidence type="ECO:0000259" key="5">
    <source>
        <dbReference type="PROSITE" id="PS52035"/>
    </source>
</evidence>
<evidence type="ECO:0000313" key="7">
    <source>
        <dbReference type="Proteomes" id="UP000315496"/>
    </source>
</evidence>
<feature type="region of interest" description="Disordered" evidence="4">
    <location>
        <begin position="327"/>
        <end position="412"/>
    </location>
</feature>
<evidence type="ECO:0000313" key="6">
    <source>
        <dbReference type="EMBL" id="TNJ26275.1"/>
    </source>
</evidence>
<evidence type="ECO:0000256" key="4">
    <source>
        <dbReference type="SAM" id="MobiDB-lite"/>
    </source>
</evidence>
<dbReference type="InterPro" id="IPR050821">
    <property type="entry name" value="Cytosolic_carboxypeptidase"/>
</dbReference>
<evidence type="ECO:0000256" key="3">
    <source>
        <dbReference type="PROSITE-ProRule" id="PRU01379"/>
    </source>
</evidence>
<dbReference type="EMBL" id="VDLU01000005">
    <property type="protein sequence ID" value="TNJ26275.1"/>
    <property type="molecule type" value="Genomic_DNA"/>
</dbReference>
<dbReference type="InterPro" id="IPR000834">
    <property type="entry name" value="Peptidase_M14"/>
</dbReference>
<comment type="cofactor">
    <cofactor evidence="1">
        <name>Zn(2+)</name>
        <dbReference type="ChEBI" id="CHEBI:29105"/>
    </cofactor>
</comment>
<protein>
    <submittedName>
        <fullName evidence="6">Metallocarboxypeptidase, M14 family protein</fullName>
    </submittedName>
</protein>
<feature type="domain" description="Peptidase M14" evidence="5">
    <location>
        <begin position="162"/>
        <end position="595"/>
    </location>
</feature>
<keyword evidence="6" id="KW-0645">Protease</keyword>
<dbReference type="PANTHER" id="PTHR12756:SF12">
    <property type="entry name" value="CYTOSOLIC CARBOXYPEPTIDASE-LIKE PROTEIN 5"/>
    <property type="match status" value="1"/>
</dbReference>
<reference evidence="6 7" key="1">
    <citation type="submission" date="2019-05" db="EMBL/GenBank/DDBJ databases">
        <title>The compact genome of Giardia muris reveals important steps in the evolution of intestinal protozoan parasites.</title>
        <authorList>
            <person name="Xu F."/>
            <person name="Jimenez-Gonzalez A."/>
            <person name="Einarsson E."/>
            <person name="Astvaldsson A."/>
            <person name="Peirasmaki D."/>
            <person name="Eckmann L."/>
            <person name="Andersson J.O."/>
            <person name="Svard S.G."/>
            <person name="Jerlstrom-Hultqvist J."/>
        </authorList>
    </citation>
    <scope>NUCLEOTIDE SEQUENCE [LARGE SCALE GENOMIC DNA]</scope>
    <source>
        <strain evidence="6 7">Roberts-Thomson</strain>
    </source>
</reference>
<dbReference type="GO" id="GO:0008270">
    <property type="term" value="F:zinc ion binding"/>
    <property type="evidence" value="ECO:0007669"/>
    <property type="project" value="InterPro"/>
</dbReference>
<keyword evidence="6" id="KW-0378">Hydrolase</keyword>
<dbReference type="Gene3D" id="3.40.630.10">
    <property type="entry name" value="Zn peptidases"/>
    <property type="match status" value="2"/>
</dbReference>
<gene>
    <name evidence="6" type="ORF">GMRT_13312</name>
</gene>
<dbReference type="PROSITE" id="PS52035">
    <property type="entry name" value="PEPTIDASE_M14"/>
    <property type="match status" value="1"/>
</dbReference>